<reference evidence="2" key="1">
    <citation type="submission" date="2019-05" db="EMBL/GenBank/DDBJ databases">
        <title>Isolation and characterization of methanogens from the cold seep sediment at Four-Way Closure Ridge.</title>
        <authorList>
            <person name="You Y.-T."/>
            <person name="Chen S.-C."/>
            <person name="Zhang W.-L."/>
            <person name="Lai M.-C."/>
        </authorList>
    </citation>
    <scope>NUCLEOTIDE SEQUENCE</scope>
    <source>
        <strain evidence="2">FWC-SCC3</strain>
    </source>
</reference>
<organism evidence="2 3">
    <name type="scientific">Methanoculleus methanifontis</name>
    <dbReference type="NCBI Taxonomy" id="2584086"/>
    <lineage>
        <taxon>Archaea</taxon>
        <taxon>Methanobacteriati</taxon>
        <taxon>Methanobacteriota</taxon>
        <taxon>Stenosarchaea group</taxon>
        <taxon>Methanomicrobia</taxon>
        <taxon>Methanomicrobiales</taxon>
        <taxon>Methanomicrobiaceae</taxon>
        <taxon>Methanoculleus</taxon>
    </lineage>
</organism>
<keyword evidence="1" id="KW-0472">Membrane</keyword>
<name>A0ABT8M3G2_9EURY</name>
<keyword evidence="1" id="KW-0812">Transmembrane</keyword>
<sequence length="86" mass="10240">MDITEVRTWVMFYLISFVVLLVATVITTRNDSRLWISLTLIIIVVGINFYMLFSELKRYQARKAFIRRMSKFDDTRADTDSSGHRW</sequence>
<protein>
    <submittedName>
        <fullName evidence="2">Uncharacterized protein</fullName>
    </submittedName>
</protein>
<accession>A0ABT8M3G2</accession>
<gene>
    <name evidence="2" type="ORF">FGW20_07110</name>
</gene>
<feature type="transmembrane region" description="Helical" evidence="1">
    <location>
        <begin position="9"/>
        <end position="28"/>
    </location>
</feature>
<dbReference type="Proteomes" id="UP001168423">
    <property type="component" value="Unassembled WGS sequence"/>
</dbReference>
<feature type="transmembrane region" description="Helical" evidence="1">
    <location>
        <begin position="34"/>
        <end position="53"/>
    </location>
</feature>
<dbReference type="EMBL" id="VCYI01000008">
    <property type="protein sequence ID" value="MDN7012812.1"/>
    <property type="molecule type" value="Genomic_DNA"/>
</dbReference>
<comment type="caution">
    <text evidence="2">The sequence shown here is derived from an EMBL/GenBank/DDBJ whole genome shotgun (WGS) entry which is preliminary data.</text>
</comment>
<keyword evidence="3" id="KW-1185">Reference proteome</keyword>
<evidence type="ECO:0000313" key="3">
    <source>
        <dbReference type="Proteomes" id="UP001168423"/>
    </source>
</evidence>
<proteinExistence type="predicted"/>
<keyword evidence="1" id="KW-1133">Transmembrane helix</keyword>
<evidence type="ECO:0000313" key="2">
    <source>
        <dbReference type="EMBL" id="MDN7012812.1"/>
    </source>
</evidence>
<evidence type="ECO:0000256" key="1">
    <source>
        <dbReference type="SAM" id="Phobius"/>
    </source>
</evidence>